<sequence length="407" mass="43580">MAEPVDMMVMACKDPSCDFKPMKMKRRPLGDEDVLIDMVYCGVCHTDLHIAANHVGGLQATVYPCVPGHELVGVCTRVGSKVTKVKVGDHVGVGCMVDSCMKCTGCKKGNENLCRKQNTATYQGKDLHGRAATYPTGGVTMGGYCTKMVVHEHFAILIPKNYPLASAGPVMCAGVTMYEPLRYWKAGPSSKVAVVGLGGLGMTGIKVAKAMGCQVTAISRGEKKKALAEKSGADGFISSTSPEQMQAACQSFDLVLDTIPTEHDYTQYQKLAAVDGKCVLIGISNAFGGAIIVDAITGGRSTMSASMIGGVQSTQEIIDLCAKHNIVLDHKICPVWELGKIYEELDSSNDQGLRYVLDLKNTLNEDAEAKCTAPPPKLSTPETAPSLRGIFGECFSMLFVHWNLKKI</sequence>
<dbReference type="FunFam" id="3.40.50.720:FF:000022">
    <property type="entry name" value="Cinnamyl alcohol dehydrogenase"/>
    <property type="match status" value="1"/>
</dbReference>
<evidence type="ECO:0000313" key="7">
    <source>
        <dbReference type="EMBL" id="OLP89529.1"/>
    </source>
</evidence>
<dbReference type="EMBL" id="LSRX01000754">
    <property type="protein sequence ID" value="OLP89529.1"/>
    <property type="molecule type" value="Genomic_DNA"/>
</dbReference>
<gene>
    <name evidence="7" type="primary">MTD</name>
    <name evidence="7" type="ORF">AK812_SmicGene28985</name>
</gene>
<dbReference type="SMART" id="SM00829">
    <property type="entry name" value="PKS_ER"/>
    <property type="match status" value="1"/>
</dbReference>
<accession>A0A1Q9D2X3</accession>
<evidence type="ECO:0000256" key="3">
    <source>
        <dbReference type="ARBA" id="ARBA00022833"/>
    </source>
</evidence>
<organism evidence="7 8">
    <name type="scientific">Symbiodinium microadriaticum</name>
    <name type="common">Dinoflagellate</name>
    <name type="synonym">Zooxanthella microadriatica</name>
    <dbReference type="NCBI Taxonomy" id="2951"/>
    <lineage>
        <taxon>Eukaryota</taxon>
        <taxon>Sar</taxon>
        <taxon>Alveolata</taxon>
        <taxon>Dinophyceae</taxon>
        <taxon>Suessiales</taxon>
        <taxon>Symbiodiniaceae</taxon>
        <taxon>Symbiodinium</taxon>
    </lineage>
</organism>
<dbReference type="SUPFAM" id="SSF51735">
    <property type="entry name" value="NAD(P)-binding Rossmann-fold domains"/>
    <property type="match status" value="1"/>
</dbReference>
<evidence type="ECO:0000256" key="4">
    <source>
        <dbReference type="ARBA" id="ARBA00023002"/>
    </source>
</evidence>
<dbReference type="OMA" id="CDDYIAT"/>
<dbReference type="Proteomes" id="UP000186817">
    <property type="component" value="Unassembled WGS sequence"/>
</dbReference>
<dbReference type="InterPro" id="IPR002328">
    <property type="entry name" value="ADH_Zn_CS"/>
</dbReference>
<feature type="domain" description="Enoyl reductase (ER)" evidence="6">
    <location>
        <begin position="13"/>
        <end position="363"/>
    </location>
</feature>
<dbReference type="SUPFAM" id="SSF50129">
    <property type="entry name" value="GroES-like"/>
    <property type="match status" value="1"/>
</dbReference>
<dbReference type="InterPro" id="IPR020843">
    <property type="entry name" value="ER"/>
</dbReference>
<dbReference type="AlphaFoldDB" id="A0A1Q9D2X3"/>
<dbReference type="PANTHER" id="PTHR42683">
    <property type="entry name" value="ALDEHYDE REDUCTASE"/>
    <property type="match status" value="1"/>
</dbReference>
<keyword evidence="8" id="KW-1185">Reference proteome</keyword>
<evidence type="ECO:0000256" key="2">
    <source>
        <dbReference type="ARBA" id="ARBA00022723"/>
    </source>
</evidence>
<dbReference type="Pfam" id="PF08240">
    <property type="entry name" value="ADH_N"/>
    <property type="match status" value="1"/>
</dbReference>
<evidence type="ECO:0000256" key="1">
    <source>
        <dbReference type="ARBA" id="ARBA00001947"/>
    </source>
</evidence>
<name>A0A1Q9D2X3_SYMMI</name>
<evidence type="ECO:0000256" key="5">
    <source>
        <dbReference type="RuleBase" id="RU361277"/>
    </source>
</evidence>
<dbReference type="Pfam" id="PF00107">
    <property type="entry name" value="ADH_zinc_N"/>
    <property type="match status" value="1"/>
</dbReference>
<dbReference type="InterPro" id="IPR013149">
    <property type="entry name" value="ADH-like_C"/>
</dbReference>
<dbReference type="GO" id="GO:0016616">
    <property type="term" value="F:oxidoreductase activity, acting on the CH-OH group of donors, NAD or NADP as acceptor"/>
    <property type="evidence" value="ECO:0007669"/>
    <property type="project" value="InterPro"/>
</dbReference>
<keyword evidence="3 5" id="KW-0862">Zinc</keyword>
<comment type="cofactor">
    <cofactor evidence="1 5">
        <name>Zn(2+)</name>
        <dbReference type="ChEBI" id="CHEBI:29105"/>
    </cofactor>
</comment>
<evidence type="ECO:0000313" key="8">
    <source>
        <dbReference type="Proteomes" id="UP000186817"/>
    </source>
</evidence>
<proteinExistence type="inferred from homology"/>
<dbReference type="Gene3D" id="3.40.50.720">
    <property type="entry name" value="NAD(P)-binding Rossmann-like Domain"/>
    <property type="match status" value="1"/>
</dbReference>
<dbReference type="PROSITE" id="PS00059">
    <property type="entry name" value="ADH_ZINC"/>
    <property type="match status" value="1"/>
</dbReference>
<dbReference type="OrthoDB" id="1879366at2759"/>
<comment type="caution">
    <text evidence="7">The sequence shown here is derived from an EMBL/GenBank/DDBJ whole genome shotgun (WGS) entry which is preliminary data.</text>
</comment>
<dbReference type="CDD" id="cd05283">
    <property type="entry name" value="CAD1"/>
    <property type="match status" value="1"/>
</dbReference>
<evidence type="ECO:0000259" key="6">
    <source>
        <dbReference type="SMART" id="SM00829"/>
    </source>
</evidence>
<reference evidence="7 8" key="1">
    <citation type="submission" date="2016-02" db="EMBL/GenBank/DDBJ databases">
        <title>Genome analysis of coral dinoflagellate symbionts highlights evolutionary adaptations to a symbiotic lifestyle.</title>
        <authorList>
            <person name="Aranda M."/>
            <person name="Li Y."/>
            <person name="Liew Y.J."/>
            <person name="Baumgarten S."/>
            <person name="Simakov O."/>
            <person name="Wilson M."/>
            <person name="Piel J."/>
            <person name="Ashoor H."/>
            <person name="Bougouffa S."/>
            <person name="Bajic V.B."/>
            <person name="Ryu T."/>
            <person name="Ravasi T."/>
            <person name="Bayer T."/>
            <person name="Micklem G."/>
            <person name="Kim H."/>
            <person name="Bhak J."/>
            <person name="Lajeunesse T.C."/>
            <person name="Voolstra C.R."/>
        </authorList>
    </citation>
    <scope>NUCLEOTIDE SEQUENCE [LARGE SCALE GENOMIC DNA]</scope>
    <source>
        <strain evidence="7 8">CCMP2467</strain>
    </source>
</reference>
<dbReference type="InterPro" id="IPR011032">
    <property type="entry name" value="GroES-like_sf"/>
</dbReference>
<protein>
    <submittedName>
        <fullName evidence="7">Mannitol dehydrogenase</fullName>
    </submittedName>
</protein>
<dbReference type="InterPro" id="IPR047109">
    <property type="entry name" value="CAD-like"/>
</dbReference>
<keyword evidence="4" id="KW-0560">Oxidoreductase</keyword>
<dbReference type="InterPro" id="IPR036291">
    <property type="entry name" value="NAD(P)-bd_dom_sf"/>
</dbReference>
<keyword evidence="2 5" id="KW-0479">Metal-binding</keyword>
<dbReference type="GO" id="GO:0008270">
    <property type="term" value="F:zinc ion binding"/>
    <property type="evidence" value="ECO:0007669"/>
    <property type="project" value="InterPro"/>
</dbReference>
<comment type="similarity">
    <text evidence="5">Belongs to the zinc-containing alcohol dehydrogenase family.</text>
</comment>
<dbReference type="InterPro" id="IPR013154">
    <property type="entry name" value="ADH-like_N"/>
</dbReference>
<dbReference type="Gene3D" id="3.90.180.10">
    <property type="entry name" value="Medium-chain alcohol dehydrogenases, catalytic domain"/>
    <property type="match status" value="1"/>
</dbReference>